<organism evidence="12 13">
    <name type="scientific">Strigamia maritima</name>
    <name type="common">European centipede</name>
    <name type="synonym">Geophilus maritimus</name>
    <dbReference type="NCBI Taxonomy" id="126957"/>
    <lineage>
        <taxon>Eukaryota</taxon>
        <taxon>Metazoa</taxon>
        <taxon>Ecdysozoa</taxon>
        <taxon>Arthropoda</taxon>
        <taxon>Myriapoda</taxon>
        <taxon>Chilopoda</taxon>
        <taxon>Pleurostigmophora</taxon>
        <taxon>Geophilomorpha</taxon>
        <taxon>Linotaeniidae</taxon>
        <taxon>Strigamia</taxon>
    </lineage>
</organism>
<evidence type="ECO:0000256" key="5">
    <source>
        <dbReference type="ARBA" id="ARBA00022771"/>
    </source>
</evidence>
<keyword evidence="4" id="KW-0479">Metal-binding</keyword>
<evidence type="ECO:0000259" key="11">
    <source>
        <dbReference type="PROSITE" id="PS50089"/>
    </source>
</evidence>
<proteinExistence type="inferred from homology"/>
<dbReference type="InterPro" id="IPR013083">
    <property type="entry name" value="Znf_RING/FYVE/PHD"/>
</dbReference>
<evidence type="ECO:0000313" key="12">
    <source>
        <dbReference type="EnsemblMetazoa" id="SMAR010198-PA"/>
    </source>
</evidence>
<dbReference type="GO" id="GO:0042393">
    <property type="term" value="F:histone binding"/>
    <property type="evidence" value="ECO:0007669"/>
    <property type="project" value="TreeGrafter"/>
</dbReference>
<feature type="domain" description="RING-type" evidence="11">
    <location>
        <begin position="321"/>
        <end position="359"/>
    </location>
</feature>
<dbReference type="InterPro" id="IPR001841">
    <property type="entry name" value="Znf_RING"/>
</dbReference>
<reference evidence="13" key="1">
    <citation type="submission" date="2011-05" db="EMBL/GenBank/DDBJ databases">
        <authorList>
            <person name="Richards S.R."/>
            <person name="Qu J."/>
            <person name="Jiang H."/>
            <person name="Jhangiani S.N."/>
            <person name="Agravi P."/>
            <person name="Goodspeed R."/>
            <person name="Gross S."/>
            <person name="Mandapat C."/>
            <person name="Jackson L."/>
            <person name="Mathew T."/>
            <person name="Pu L."/>
            <person name="Thornton R."/>
            <person name="Saada N."/>
            <person name="Wilczek-Boney K.B."/>
            <person name="Lee S."/>
            <person name="Kovar C."/>
            <person name="Wu Y."/>
            <person name="Scherer S.E."/>
            <person name="Worley K.C."/>
            <person name="Muzny D.M."/>
            <person name="Gibbs R."/>
        </authorList>
    </citation>
    <scope>NUCLEOTIDE SEQUENCE</scope>
    <source>
        <strain evidence="13">Brora</strain>
    </source>
</reference>
<dbReference type="SUPFAM" id="SSF57850">
    <property type="entry name" value="RING/U-box"/>
    <property type="match status" value="1"/>
</dbReference>
<dbReference type="Proteomes" id="UP000014500">
    <property type="component" value="Unassembled WGS sequence"/>
</dbReference>
<evidence type="ECO:0000256" key="8">
    <source>
        <dbReference type="PROSITE-ProRule" id="PRU00175"/>
    </source>
</evidence>
<comment type="similarity">
    <text evidence="1">Belongs to the CHFR family.</text>
</comment>
<evidence type="ECO:0000256" key="1">
    <source>
        <dbReference type="ARBA" id="ARBA00005797"/>
    </source>
</evidence>
<dbReference type="PANTHER" id="PTHR15067:SF4">
    <property type="entry name" value="E3 UBIQUITIN-PROTEIN LIGASE RNF8"/>
    <property type="match status" value="1"/>
</dbReference>
<reference evidence="12" key="2">
    <citation type="submission" date="2015-02" db="UniProtKB">
        <authorList>
            <consortium name="EnsemblMetazoa"/>
        </authorList>
    </citation>
    <scope>IDENTIFICATION</scope>
</reference>
<dbReference type="eggNOG" id="KOG3872">
    <property type="taxonomic scope" value="Eukaryota"/>
</dbReference>
<dbReference type="GO" id="GO:0008270">
    <property type="term" value="F:zinc ion binding"/>
    <property type="evidence" value="ECO:0007669"/>
    <property type="project" value="UniProtKB-KW"/>
</dbReference>
<dbReference type="PROSITE" id="PS50089">
    <property type="entry name" value="ZF_RING_2"/>
    <property type="match status" value="1"/>
</dbReference>
<evidence type="ECO:0000256" key="9">
    <source>
        <dbReference type="SAM" id="MobiDB-lite"/>
    </source>
</evidence>
<dbReference type="PROSITE" id="PS00518">
    <property type="entry name" value="ZF_RING_1"/>
    <property type="match status" value="1"/>
</dbReference>
<dbReference type="OMA" id="ETELECC"/>
<keyword evidence="7" id="KW-0862">Zinc</keyword>
<dbReference type="Gene3D" id="2.60.200.20">
    <property type="match status" value="1"/>
</dbReference>
<evidence type="ECO:0000256" key="7">
    <source>
        <dbReference type="ARBA" id="ARBA00022833"/>
    </source>
</evidence>
<keyword evidence="5 8" id="KW-0863">Zinc-finger</keyword>
<dbReference type="GO" id="GO:0006302">
    <property type="term" value="P:double-strand break repair"/>
    <property type="evidence" value="ECO:0007669"/>
    <property type="project" value="TreeGrafter"/>
</dbReference>
<dbReference type="GO" id="GO:0005829">
    <property type="term" value="C:cytosol"/>
    <property type="evidence" value="ECO:0007669"/>
    <property type="project" value="TreeGrafter"/>
</dbReference>
<dbReference type="PANTHER" id="PTHR15067">
    <property type="entry name" value="E3 UBIQUITIN-PROTEIN LIGASE RNF8"/>
    <property type="match status" value="1"/>
</dbReference>
<dbReference type="GO" id="GO:0035861">
    <property type="term" value="C:site of double-strand break"/>
    <property type="evidence" value="ECO:0007669"/>
    <property type="project" value="TreeGrafter"/>
</dbReference>
<dbReference type="GO" id="GO:0070936">
    <property type="term" value="P:protein K48-linked ubiquitination"/>
    <property type="evidence" value="ECO:0007669"/>
    <property type="project" value="TreeGrafter"/>
</dbReference>
<dbReference type="InterPro" id="IPR000253">
    <property type="entry name" value="FHA_dom"/>
</dbReference>
<dbReference type="HOGENOM" id="CLU_023453_0_0_1"/>
<keyword evidence="3" id="KW-0808">Transferase</keyword>
<dbReference type="Pfam" id="PF13920">
    <property type="entry name" value="zf-C3HC4_3"/>
    <property type="match status" value="1"/>
</dbReference>
<evidence type="ECO:0000256" key="2">
    <source>
        <dbReference type="ARBA" id="ARBA00017908"/>
    </source>
</evidence>
<feature type="compositionally biased region" description="Basic and acidic residues" evidence="9">
    <location>
        <begin position="137"/>
        <end position="146"/>
    </location>
</feature>
<evidence type="ECO:0000313" key="13">
    <source>
        <dbReference type="Proteomes" id="UP000014500"/>
    </source>
</evidence>
<dbReference type="STRING" id="126957.T1J908"/>
<dbReference type="GO" id="GO:0061630">
    <property type="term" value="F:ubiquitin protein ligase activity"/>
    <property type="evidence" value="ECO:0007669"/>
    <property type="project" value="TreeGrafter"/>
</dbReference>
<name>T1J908_STRMM</name>
<dbReference type="PROSITE" id="PS50006">
    <property type="entry name" value="FHA_DOMAIN"/>
    <property type="match status" value="1"/>
</dbReference>
<dbReference type="Gene3D" id="3.30.40.10">
    <property type="entry name" value="Zinc/RING finger domain, C3HC4 (zinc finger)"/>
    <property type="match status" value="1"/>
</dbReference>
<dbReference type="SUPFAM" id="SSF49879">
    <property type="entry name" value="SMAD/FHA domain"/>
    <property type="match status" value="1"/>
</dbReference>
<evidence type="ECO:0000259" key="10">
    <source>
        <dbReference type="PROSITE" id="PS50006"/>
    </source>
</evidence>
<dbReference type="GO" id="GO:0006511">
    <property type="term" value="P:ubiquitin-dependent protein catabolic process"/>
    <property type="evidence" value="ECO:0007669"/>
    <property type="project" value="TreeGrafter"/>
</dbReference>
<evidence type="ECO:0000256" key="4">
    <source>
        <dbReference type="ARBA" id="ARBA00022723"/>
    </source>
</evidence>
<keyword evidence="13" id="KW-1185">Reference proteome</keyword>
<feature type="domain" description="FHA" evidence="10">
    <location>
        <begin position="41"/>
        <end position="96"/>
    </location>
</feature>
<dbReference type="SMART" id="SM00184">
    <property type="entry name" value="RING"/>
    <property type="match status" value="1"/>
</dbReference>
<dbReference type="PhylomeDB" id="T1J908"/>
<dbReference type="EMBL" id="JH431968">
    <property type="status" value="NOT_ANNOTATED_CDS"/>
    <property type="molecule type" value="Genomic_DNA"/>
</dbReference>
<dbReference type="CDD" id="cd00060">
    <property type="entry name" value="FHA"/>
    <property type="match status" value="1"/>
</dbReference>
<evidence type="ECO:0000256" key="3">
    <source>
        <dbReference type="ARBA" id="ARBA00022679"/>
    </source>
</evidence>
<dbReference type="GO" id="GO:0005634">
    <property type="term" value="C:nucleus"/>
    <property type="evidence" value="ECO:0007669"/>
    <property type="project" value="TreeGrafter"/>
</dbReference>
<protein>
    <recommendedName>
        <fullName evidence="2">E3 ubiquitin-protein ligase CHFR</fullName>
    </recommendedName>
</protein>
<evidence type="ECO:0000256" key="6">
    <source>
        <dbReference type="ARBA" id="ARBA00022786"/>
    </source>
</evidence>
<dbReference type="EnsemblMetazoa" id="SMAR010198-RA">
    <property type="protein sequence ID" value="SMAR010198-PA"/>
    <property type="gene ID" value="SMAR010198"/>
</dbReference>
<dbReference type="InterPro" id="IPR008984">
    <property type="entry name" value="SMAD_FHA_dom_sf"/>
</dbReference>
<dbReference type="InterPro" id="IPR017907">
    <property type="entry name" value="Znf_RING_CS"/>
</dbReference>
<dbReference type="GO" id="GO:0000151">
    <property type="term" value="C:ubiquitin ligase complex"/>
    <property type="evidence" value="ECO:0007669"/>
    <property type="project" value="TreeGrafter"/>
</dbReference>
<feature type="region of interest" description="Disordered" evidence="9">
    <location>
        <begin position="129"/>
        <end position="152"/>
    </location>
</feature>
<dbReference type="AlphaFoldDB" id="T1J908"/>
<sequence>MYAEAQPEPQQQQRAYLIASITAQQYVGEGKRKIVLNKDKFMVGSSRSADLIVNSQIVSRRHAIFNRENDHQRHQLLWTVMDNQSTNGIYVNGTKLDKLVAEPLTCCDFISFGSSGELSFRFCTNRGEMDEDEESDSDKADAEKETRPRKKKTTKTCLKRKFKIENINCNYINIEPENKPKPKPKKRKIAFSESIEQMVKKLRVSISNEDDEENEMSEQRYNSKTVYRKEKEKIATIIAIRTETTEEKADKAKRKENEVVQEVVDRRQQLLVDQVDKSQLEWMLKMKERHVQSLTQELRKMSEKTETVSKLNSLLETELECCVCSEMIVDAVVLNCSHSFCAHCVAEWMKTKHECPVCRAEITSRTPSRVLDSVIAGVVATWSDELKSQRRRLVEARMVCIPMYECSIYQMQFGAKQKYITNTYDR</sequence>
<keyword evidence="6" id="KW-0833">Ubl conjugation pathway</keyword>
<accession>T1J908</accession>
<dbReference type="SMART" id="SM00240">
    <property type="entry name" value="FHA"/>
    <property type="match status" value="1"/>
</dbReference>
<dbReference type="Pfam" id="PF00498">
    <property type="entry name" value="FHA"/>
    <property type="match status" value="1"/>
</dbReference>